<dbReference type="Pfam" id="PF17045">
    <property type="entry name" value="CEP63"/>
    <property type="match status" value="1"/>
</dbReference>
<comment type="similarity">
    <text evidence="2">Belongs to the CEP63 family.</text>
</comment>
<evidence type="ECO:0000256" key="7">
    <source>
        <dbReference type="ARBA" id="ARBA00030704"/>
    </source>
</evidence>
<dbReference type="GO" id="GO:0098536">
    <property type="term" value="C:deuterosome"/>
    <property type="evidence" value="ECO:0007669"/>
    <property type="project" value="TreeGrafter"/>
</dbReference>
<name>A0A1U7SMH3_CARSF</name>
<keyword evidence="6 8" id="KW-0175">Coiled coil</keyword>
<dbReference type="AlphaFoldDB" id="A0A1U7SMH3"/>
<dbReference type="GO" id="GO:0005814">
    <property type="term" value="C:centriole"/>
    <property type="evidence" value="ECO:0007669"/>
    <property type="project" value="TreeGrafter"/>
</dbReference>
<evidence type="ECO:0000256" key="1">
    <source>
        <dbReference type="ARBA" id="ARBA00004496"/>
    </source>
</evidence>
<dbReference type="InterPro" id="IPR057656">
    <property type="entry name" value="CEP63/Deup1_CC"/>
</dbReference>
<reference evidence="13" key="1">
    <citation type="submission" date="2025-08" db="UniProtKB">
        <authorList>
            <consortium name="RefSeq"/>
        </authorList>
    </citation>
    <scope>IDENTIFICATION</scope>
</reference>
<keyword evidence="12" id="KW-1185">Reference proteome</keyword>
<feature type="coiled-coil region" evidence="8">
    <location>
        <begin position="227"/>
        <end position="275"/>
    </location>
</feature>
<dbReference type="STRING" id="1868482.ENSTSYP00000007384"/>
<evidence type="ECO:0000259" key="10">
    <source>
        <dbReference type="Pfam" id="PF17045"/>
    </source>
</evidence>
<keyword evidence="4" id="KW-0963">Cytoplasm</keyword>
<evidence type="ECO:0000259" key="11">
    <source>
        <dbReference type="Pfam" id="PF25771"/>
    </source>
</evidence>
<gene>
    <name evidence="13" type="primary">DEUP1</name>
</gene>
<keyword evidence="5" id="KW-0970">Cilium biogenesis/degradation</keyword>
<dbReference type="GO" id="GO:0005737">
    <property type="term" value="C:cytoplasm"/>
    <property type="evidence" value="ECO:0007669"/>
    <property type="project" value="UniProtKB-SubCell"/>
</dbReference>
<dbReference type="GeneID" id="103249931"/>
<dbReference type="PANTHER" id="PTHR18875:SF5">
    <property type="entry name" value="DEUTEROSOME ASSEMBLY PROTEIN 1"/>
    <property type="match status" value="1"/>
</dbReference>
<feature type="domain" description="CEP63/Deup1 CEP152 binding coiled coil" evidence="11">
    <location>
        <begin position="561"/>
        <end position="595"/>
    </location>
</feature>
<dbReference type="CTD" id="159989"/>
<evidence type="ECO:0000256" key="9">
    <source>
        <dbReference type="SAM" id="MobiDB-lite"/>
    </source>
</evidence>
<dbReference type="Pfam" id="PF25771">
    <property type="entry name" value="CC_CEP152-bind"/>
    <property type="match status" value="1"/>
</dbReference>
<evidence type="ECO:0000256" key="8">
    <source>
        <dbReference type="SAM" id="Coils"/>
    </source>
</evidence>
<feature type="coiled-coil region" evidence="8">
    <location>
        <begin position="338"/>
        <end position="397"/>
    </location>
</feature>
<dbReference type="KEGG" id="csyr:103249931"/>
<protein>
    <recommendedName>
        <fullName evidence="3">Deuterosome assembly protein 1</fullName>
    </recommendedName>
    <alternativeName>
        <fullName evidence="7">Coiled-coil domain-containing protein 67</fullName>
    </alternativeName>
</protein>
<evidence type="ECO:0000256" key="2">
    <source>
        <dbReference type="ARBA" id="ARBA00007181"/>
    </source>
</evidence>
<dbReference type="RefSeq" id="XP_008046735.1">
    <property type="nucleotide sequence ID" value="XM_008048544.1"/>
</dbReference>
<feature type="region of interest" description="Disordered" evidence="9">
    <location>
        <begin position="506"/>
        <end position="525"/>
    </location>
</feature>
<dbReference type="GO" id="GO:0098535">
    <property type="term" value="P:de novo centriole assembly involved in multi-ciliated epithelial cell differentiation"/>
    <property type="evidence" value="ECO:0007669"/>
    <property type="project" value="TreeGrafter"/>
</dbReference>
<evidence type="ECO:0000313" key="13">
    <source>
        <dbReference type="RefSeq" id="XP_008046735.1"/>
    </source>
</evidence>
<accession>A0A1U7SMH3</accession>
<feature type="domain" description="CEP63/Deup1 N-terminal" evidence="10">
    <location>
        <begin position="11"/>
        <end position="280"/>
    </location>
</feature>
<dbReference type="GO" id="GO:0042802">
    <property type="term" value="F:identical protein binding"/>
    <property type="evidence" value="ECO:0007669"/>
    <property type="project" value="Ensembl"/>
</dbReference>
<evidence type="ECO:0000256" key="5">
    <source>
        <dbReference type="ARBA" id="ARBA00022794"/>
    </source>
</evidence>
<organism evidence="12 13">
    <name type="scientific">Carlito syrichta</name>
    <name type="common">Philippine tarsier</name>
    <name type="synonym">Tarsius syrichta</name>
    <dbReference type="NCBI Taxonomy" id="1868482"/>
    <lineage>
        <taxon>Eukaryota</taxon>
        <taxon>Metazoa</taxon>
        <taxon>Chordata</taxon>
        <taxon>Craniata</taxon>
        <taxon>Vertebrata</taxon>
        <taxon>Euteleostomi</taxon>
        <taxon>Mammalia</taxon>
        <taxon>Eutheria</taxon>
        <taxon>Euarchontoglires</taxon>
        <taxon>Primates</taxon>
        <taxon>Haplorrhini</taxon>
        <taxon>Tarsiiformes</taxon>
        <taxon>Tarsiidae</taxon>
        <taxon>Carlito</taxon>
    </lineage>
</organism>
<dbReference type="GO" id="GO:0030030">
    <property type="term" value="P:cell projection organization"/>
    <property type="evidence" value="ECO:0007669"/>
    <property type="project" value="UniProtKB-KW"/>
</dbReference>
<dbReference type="InterPro" id="IPR031470">
    <property type="entry name" value="CEP63/Deup1_N"/>
</dbReference>
<feature type="region of interest" description="Disordered" evidence="9">
    <location>
        <begin position="308"/>
        <end position="327"/>
    </location>
</feature>
<comment type="subcellular location">
    <subcellularLocation>
        <location evidence="1">Cytoplasm</location>
    </subcellularLocation>
</comment>
<dbReference type="OrthoDB" id="10007333at2759"/>
<dbReference type="Proteomes" id="UP000189704">
    <property type="component" value="Unplaced"/>
</dbReference>
<dbReference type="PANTHER" id="PTHR18875">
    <property type="entry name" value="SARCOMA ANTIGEN NY-SAR-24/CYTOSKELETAL PROTEIN SOJO"/>
    <property type="match status" value="1"/>
</dbReference>
<dbReference type="GO" id="GO:0007099">
    <property type="term" value="P:centriole replication"/>
    <property type="evidence" value="ECO:0007669"/>
    <property type="project" value="TreeGrafter"/>
</dbReference>
<feature type="coiled-coil region" evidence="8">
    <location>
        <begin position="563"/>
        <end position="601"/>
    </location>
</feature>
<dbReference type="OMA" id="SHNTWEF"/>
<evidence type="ECO:0000256" key="4">
    <source>
        <dbReference type="ARBA" id="ARBA00022490"/>
    </source>
</evidence>
<evidence type="ECO:0000313" key="12">
    <source>
        <dbReference type="Proteomes" id="UP000189704"/>
    </source>
</evidence>
<evidence type="ECO:0000256" key="6">
    <source>
        <dbReference type="ARBA" id="ARBA00023054"/>
    </source>
</evidence>
<sequence length="604" mass="70897">MENQAHNTMGTSPCEAELQELMEQIDIMVSNKKLDWERKMRALETRLDLRDQELANAQTCLDQKGQEVGLLRQKLDSLEKCNLAMTQNYEGQLQTLRAQFSKLTNSFEKMRLYQMKQNKVQQKGLPLFSEEMPFEQSNLNQKLEEFRAKSREWDKQEILYQTHLVSLDAQQKLLSEKYKQFQKQTQNYQTQLNGQKQCIEDSSSEIPHLMCEPDPSCETSERDESIIEKLKSAVSEIALSRNKLQDENQKLLQELKMYQRQCQAMEAGLSEVKSELQSRDDLLRIIEMERLQLHRELLKIGECQNAQENKKRLESSYSPSIKEPERKRKELFSMVQDQPNHEKELNKIRSQLQREEEQHSSEQERMKNEISDLTEELQKKEITIATVKKKAALLERQLKVELEIKEKMLAQQQVSDMKYKAVRTENTHLKGMMGDLDPGRCMNMDFTNREHSRHTSINKLEYENKRLRNDLAKLHVIGKSAWASQNIYEEVGKYACQSQIKVEKNEDRLSQDCEPSESPTPPLSPLTFQTREMTSPLVSDDEVFPLFPPDISFPASLAAQHFLLEEEQRAKELEKLLNTHIDELQRHTEFTLNKYTELKQNRHI</sequence>
<evidence type="ECO:0000256" key="3">
    <source>
        <dbReference type="ARBA" id="ARBA00019105"/>
    </source>
</evidence>
<proteinExistence type="inferred from homology"/>